<gene>
    <name evidence="1" type="ORF">BT96DRAFT_1023975</name>
</gene>
<dbReference type="InterPro" id="IPR036047">
    <property type="entry name" value="F-box-like_dom_sf"/>
</dbReference>
<organism evidence="1 2">
    <name type="scientific">Gymnopus androsaceus JB14</name>
    <dbReference type="NCBI Taxonomy" id="1447944"/>
    <lineage>
        <taxon>Eukaryota</taxon>
        <taxon>Fungi</taxon>
        <taxon>Dikarya</taxon>
        <taxon>Basidiomycota</taxon>
        <taxon>Agaricomycotina</taxon>
        <taxon>Agaricomycetes</taxon>
        <taxon>Agaricomycetidae</taxon>
        <taxon>Agaricales</taxon>
        <taxon>Marasmiineae</taxon>
        <taxon>Omphalotaceae</taxon>
        <taxon>Gymnopus</taxon>
    </lineage>
</organism>
<evidence type="ECO:0000313" key="2">
    <source>
        <dbReference type="Proteomes" id="UP000799118"/>
    </source>
</evidence>
<dbReference type="Proteomes" id="UP000799118">
    <property type="component" value="Unassembled WGS sequence"/>
</dbReference>
<dbReference type="OrthoDB" id="3071603at2759"/>
<evidence type="ECO:0008006" key="3">
    <source>
        <dbReference type="Google" id="ProtNLM"/>
    </source>
</evidence>
<keyword evidence="2" id="KW-1185">Reference proteome</keyword>
<name>A0A6A4H3A3_9AGAR</name>
<dbReference type="AlphaFoldDB" id="A0A6A4H3A3"/>
<reference evidence="1" key="1">
    <citation type="journal article" date="2019" name="Environ. Microbiol.">
        <title>Fungal ecological strategies reflected in gene transcription - a case study of two litter decomposers.</title>
        <authorList>
            <person name="Barbi F."/>
            <person name="Kohler A."/>
            <person name="Barry K."/>
            <person name="Baskaran P."/>
            <person name="Daum C."/>
            <person name="Fauchery L."/>
            <person name="Ihrmark K."/>
            <person name="Kuo A."/>
            <person name="LaButti K."/>
            <person name="Lipzen A."/>
            <person name="Morin E."/>
            <person name="Grigoriev I.V."/>
            <person name="Henrissat B."/>
            <person name="Lindahl B."/>
            <person name="Martin F."/>
        </authorList>
    </citation>
    <scope>NUCLEOTIDE SEQUENCE</scope>
    <source>
        <strain evidence="1">JB14</strain>
    </source>
</reference>
<proteinExistence type="predicted"/>
<accession>A0A6A4H3A3</accession>
<protein>
    <recommendedName>
        <fullName evidence="3">F-box domain-containing protein</fullName>
    </recommendedName>
</protein>
<dbReference type="EMBL" id="ML769617">
    <property type="protein sequence ID" value="KAE9391647.1"/>
    <property type="molecule type" value="Genomic_DNA"/>
</dbReference>
<dbReference type="SUPFAM" id="SSF81383">
    <property type="entry name" value="F-box domain"/>
    <property type="match status" value="1"/>
</dbReference>
<evidence type="ECO:0000313" key="1">
    <source>
        <dbReference type="EMBL" id="KAE9391647.1"/>
    </source>
</evidence>
<sequence length="412" mass="46724">MVQLPNELVDCILDNLYPDKAILLSCALVSRAWARSSRRGIFRRIALELPPHDQGDPTSIDAFLKNNGRLSALFFEKPHLALYVRELYLGGRHYRARDQAEGLEVLLNATTDILSPLLKTTLTGLFNSLTRVSLSIYSIRTFAELVSLLSHGTSLKVLDIDMFCSDGVWDLVPLSVPEFDIEETGATNHPVRSTQLDKLRFSEVDDAGISFFLAWFQRNSCLFDVQHLRALCLEVSFDMIVKTLQYVGRNLSELELRLPKISYYLSFYNRCPDSAFDFLKYTPNLRSLQFLDVIPISVIQAVFKPFLDPLARIRLPLQHFTILLWLDCSTGDEWGLVDALFAKPEFALLKTITLKQRLNKQIWEAGGTNDKTELMPLRLGVVRVAALESMSSRLDSYFAAAFTTSTRISTQQ</sequence>